<dbReference type="InterPro" id="IPR036047">
    <property type="entry name" value="F-box-like_dom_sf"/>
</dbReference>
<name>A0A6A5ZKH6_9PLEO</name>
<protein>
    <recommendedName>
        <fullName evidence="1">F-box domain-containing protein</fullName>
    </recommendedName>
</protein>
<sequence>MDRSSNTQDGPLQSPKSILVLPTELLEAIGSFLDRTDLLTLRCTNRRLDLALAASFGKHIATIKVIIHSVSLEKLQQLSHRTHLAKYVEHLIVGTESVDQYTGNGAVFKPYPEVMQRSLDQLYVDGKVAAGPRSMAELQPGREMDTETLYDCIQRFPRLKCLRIEDMPRTEHFPSIESFLFPREKYKRFGGYDELAEALRVYDPYWNGPYRGTRGAGIMPYAGRRHACAVFSSTLARLDADGRQVDVHVSLRSRNYYKNNHEIPIFVGATNLNPHAFKNRLNSLYLDADTMTDWMAQFLEEVEGGTLETLTLSGFFRTSPFYQHKFPYLSCLRLQHGIMEHHNEVLDDTLSSFSSLYPRLTSVHIESFAVREYDWAVILSSLSNTETLEELVLREIYLLRDVFILRPAPVVEILDGVEWHGRAMIKKGSAAALQDIGANEFLDHRHSRGIRYYYLLDLTNADVHARTEESAPN</sequence>
<dbReference type="AlphaFoldDB" id="A0A6A5ZKH6"/>
<accession>A0A6A5ZKH6</accession>
<evidence type="ECO:0000313" key="3">
    <source>
        <dbReference type="Proteomes" id="UP000799770"/>
    </source>
</evidence>
<dbReference type="InterPro" id="IPR001810">
    <property type="entry name" value="F-box_dom"/>
</dbReference>
<dbReference type="OrthoDB" id="5279008at2759"/>
<dbReference type="EMBL" id="ML977316">
    <property type="protein sequence ID" value="KAF2118751.1"/>
    <property type="molecule type" value="Genomic_DNA"/>
</dbReference>
<proteinExistence type="predicted"/>
<gene>
    <name evidence="2" type="ORF">BDV96DRAFT_642927</name>
</gene>
<dbReference type="SUPFAM" id="SSF52047">
    <property type="entry name" value="RNI-like"/>
    <property type="match status" value="1"/>
</dbReference>
<keyword evidence="3" id="KW-1185">Reference proteome</keyword>
<feature type="domain" description="F-box" evidence="1">
    <location>
        <begin position="15"/>
        <end position="63"/>
    </location>
</feature>
<evidence type="ECO:0000259" key="1">
    <source>
        <dbReference type="PROSITE" id="PS50181"/>
    </source>
</evidence>
<evidence type="ECO:0000313" key="2">
    <source>
        <dbReference type="EMBL" id="KAF2118751.1"/>
    </source>
</evidence>
<reference evidence="2" key="1">
    <citation type="journal article" date="2020" name="Stud. Mycol.">
        <title>101 Dothideomycetes genomes: a test case for predicting lifestyles and emergence of pathogens.</title>
        <authorList>
            <person name="Haridas S."/>
            <person name="Albert R."/>
            <person name="Binder M."/>
            <person name="Bloem J."/>
            <person name="Labutti K."/>
            <person name="Salamov A."/>
            <person name="Andreopoulos B."/>
            <person name="Baker S."/>
            <person name="Barry K."/>
            <person name="Bills G."/>
            <person name="Bluhm B."/>
            <person name="Cannon C."/>
            <person name="Castanera R."/>
            <person name="Culley D."/>
            <person name="Daum C."/>
            <person name="Ezra D."/>
            <person name="Gonzalez J."/>
            <person name="Henrissat B."/>
            <person name="Kuo A."/>
            <person name="Liang C."/>
            <person name="Lipzen A."/>
            <person name="Lutzoni F."/>
            <person name="Magnuson J."/>
            <person name="Mondo S."/>
            <person name="Nolan M."/>
            <person name="Ohm R."/>
            <person name="Pangilinan J."/>
            <person name="Park H.-J."/>
            <person name="Ramirez L."/>
            <person name="Alfaro M."/>
            <person name="Sun H."/>
            <person name="Tritt A."/>
            <person name="Yoshinaga Y."/>
            <person name="Zwiers L.-H."/>
            <person name="Turgeon B."/>
            <person name="Goodwin S."/>
            <person name="Spatafora J."/>
            <person name="Crous P."/>
            <person name="Grigoriev I."/>
        </authorList>
    </citation>
    <scope>NUCLEOTIDE SEQUENCE</scope>
    <source>
        <strain evidence="2">CBS 627.86</strain>
    </source>
</reference>
<dbReference type="CDD" id="cd09917">
    <property type="entry name" value="F-box_SF"/>
    <property type="match status" value="1"/>
</dbReference>
<dbReference type="PROSITE" id="PS50181">
    <property type="entry name" value="FBOX"/>
    <property type="match status" value="1"/>
</dbReference>
<organism evidence="2 3">
    <name type="scientific">Lophiotrema nucula</name>
    <dbReference type="NCBI Taxonomy" id="690887"/>
    <lineage>
        <taxon>Eukaryota</taxon>
        <taxon>Fungi</taxon>
        <taxon>Dikarya</taxon>
        <taxon>Ascomycota</taxon>
        <taxon>Pezizomycotina</taxon>
        <taxon>Dothideomycetes</taxon>
        <taxon>Pleosporomycetidae</taxon>
        <taxon>Pleosporales</taxon>
        <taxon>Lophiotremataceae</taxon>
        <taxon>Lophiotrema</taxon>
    </lineage>
</organism>
<dbReference type="SUPFAM" id="SSF81383">
    <property type="entry name" value="F-box domain"/>
    <property type="match status" value="1"/>
</dbReference>
<dbReference type="Proteomes" id="UP000799770">
    <property type="component" value="Unassembled WGS sequence"/>
</dbReference>